<organism evidence="1 2">
    <name type="scientific">Capnocytophaga gingivalis</name>
    <dbReference type="NCBI Taxonomy" id="1017"/>
    <lineage>
        <taxon>Bacteria</taxon>
        <taxon>Pseudomonadati</taxon>
        <taxon>Bacteroidota</taxon>
        <taxon>Flavobacteriia</taxon>
        <taxon>Flavobacteriales</taxon>
        <taxon>Flavobacteriaceae</taxon>
        <taxon>Capnocytophaga</taxon>
    </lineage>
</organism>
<dbReference type="Proteomes" id="UP000217250">
    <property type="component" value="Chromosome"/>
</dbReference>
<sequence>MASITHPYFGTLDTSIIQEDFDPDVVWEQKVTFQELSDPVEFSLWLAKKEEISKERLDLFEQFIKHFPERDQQARKALKSYLEQDSEYIDFHIDELELEVPTSIDDFVTAMRINNVGLWYCISKEEIIVDYMIDPDQSDEILAVRFNLDGSFSSIAWES</sequence>
<dbReference type="EMBL" id="CP022386">
    <property type="protein sequence ID" value="ATA87127.1"/>
    <property type="molecule type" value="Genomic_DNA"/>
</dbReference>
<evidence type="ECO:0000313" key="1">
    <source>
        <dbReference type="EMBL" id="ATA87127.1"/>
    </source>
</evidence>
<dbReference type="KEGG" id="cgh:CGC50_08130"/>
<dbReference type="RefSeq" id="WP_095910423.1">
    <property type="nucleotide sequence ID" value="NZ_CP022386.1"/>
</dbReference>
<reference evidence="2" key="1">
    <citation type="submission" date="2017-06" db="EMBL/GenBank/DDBJ databases">
        <title>Capnocytophaga spp. assemblies.</title>
        <authorList>
            <person name="Gulvik C.A."/>
        </authorList>
    </citation>
    <scope>NUCLEOTIDE SEQUENCE [LARGE SCALE GENOMIC DNA]</scope>
    <source>
        <strain evidence="2">H1496</strain>
    </source>
</reference>
<name>A0A250FT44_9FLAO</name>
<dbReference type="OrthoDB" id="8794728at2"/>
<dbReference type="AlphaFoldDB" id="A0A250FT44"/>
<protein>
    <recommendedName>
        <fullName evidence="3">DUF2004 domain-containing protein</fullName>
    </recommendedName>
</protein>
<evidence type="ECO:0000313" key="2">
    <source>
        <dbReference type="Proteomes" id="UP000217250"/>
    </source>
</evidence>
<gene>
    <name evidence="1" type="ORF">CGC50_08130</name>
</gene>
<proteinExistence type="predicted"/>
<evidence type="ECO:0008006" key="3">
    <source>
        <dbReference type="Google" id="ProtNLM"/>
    </source>
</evidence>
<accession>A0A250FT44</accession>
<dbReference type="GeneID" id="84808519"/>